<protein>
    <submittedName>
        <fullName evidence="1">Uncharacterized protein</fullName>
    </submittedName>
</protein>
<evidence type="ECO:0000313" key="1">
    <source>
        <dbReference type="EMBL" id="MFC3124350.1"/>
    </source>
</evidence>
<dbReference type="EMBL" id="JBHRTN010000005">
    <property type="protein sequence ID" value="MFC3124350.1"/>
    <property type="molecule type" value="Genomic_DNA"/>
</dbReference>
<dbReference type="RefSeq" id="WP_379594776.1">
    <property type="nucleotide sequence ID" value="NZ_JBHRTN010000005.1"/>
</dbReference>
<gene>
    <name evidence="1" type="ORF">ACFOD4_04690</name>
</gene>
<organism evidence="1 2">
    <name type="scientific">Teichococcus globiformis</name>
    <dbReference type="NCBI Taxonomy" id="2307229"/>
    <lineage>
        <taxon>Bacteria</taxon>
        <taxon>Pseudomonadati</taxon>
        <taxon>Pseudomonadota</taxon>
        <taxon>Alphaproteobacteria</taxon>
        <taxon>Acetobacterales</taxon>
        <taxon>Roseomonadaceae</taxon>
        <taxon>Roseomonas</taxon>
    </lineage>
</organism>
<dbReference type="Proteomes" id="UP001595593">
    <property type="component" value="Unassembled WGS sequence"/>
</dbReference>
<keyword evidence="2" id="KW-1185">Reference proteome</keyword>
<proteinExistence type="predicted"/>
<sequence>MWREAGKELRRLLAEGSPPEAWEAVYLLFVAADEAGFGDRTVGEDADRDDGLTAEEQRAIEQDAAIRAGSL</sequence>
<reference evidence="2" key="1">
    <citation type="journal article" date="2019" name="Int. J. Syst. Evol. Microbiol.">
        <title>The Global Catalogue of Microorganisms (GCM) 10K type strain sequencing project: providing services to taxonomists for standard genome sequencing and annotation.</title>
        <authorList>
            <consortium name="The Broad Institute Genomics Platform"/>
            <consortium name="The Broad Institute Genome Sequencing Center for Infectious Disease"/>
            <person name="Wu L."/>
            <person name="Ma J."/>
        </authorList>
    </citation>
    <scope>NUCLEOTIDE SEQUENCE [LARGE SCALE GENOMIC DNA]</scope>
    <source>
        <strain evidence="2">KCTC 52094</strain>
    </source>
</reference>
<evidence type="ECO:0000313" key="2">
    <source>
        <dbReference type="Proteomes" id="UP001595593"/>
    </source>
</evidence>
<name>A0ABV7FVY8_9PROT</name>
<accession>A0ABV7FVY8</accession>
<comment type="caution">
    <text evidence="1">The sequence shown here is derived from an EMBL/GenBank/DDBJ whole genome shotgun (WGS) entry which is preliminary data.</text>
</comment>